<name>A0ABT4QJM1_9BACL</name>
<keyword evidence="2" id="KW-1185">Reference proteome</keyword>
<organism evidence="1 2">
    <name type="scientific">Paenibacillus gyeongsangnamensis</name>
    <dbReference type="NCBI Taxonomy" id="3388067"/>
    <lineage>
        <taxon>Bacteria</taxon>
        <taxon>Bacillati</taxon>
        <taxon>Bacillota</taxon>
        <taxon>Bacilli</taxon>
        <taxon>Bacillales</taxon>
        <taxon>Paenibacillaceae</taxon>
        <taxon>Paenibacillus</taxon>
    </lineage>
</organism>
<evidence type="ECO:0000313" key="1">
    <source>
        <dbReference type="EMBL" id="MCZ8516982.1"/>
    </source>
</evidence>
<accession>A0ABT4QJM1</accession>
<evidence type="ECO:0000313" key="2">
    <source>
        <dbReference type="Proteomes" id="UP001527882"/>
    </source>
</evidence>
<proteinExistence type="predicted"/>
<sequence length="55" mass="6362">MLVIKSIKECPERQIELAEYVKEKWPKVKKVVFPKIDESLSTKSGLPIYISALEK</sequence>
<dbReference type="Proteomes" id="UP001527882">
    <property type="component" value="Unassembled WGS sequence"/>
</dbReference>
<reference evidence="1 2" key="1">
    <citation type="submission" date="2022-12" db="EMBL/GenBank/DDBJ databases">
        <title>Draft genome sequence of Paenibacillus sp. dW9.</title>
        <authorList>
            <person name="Choi E.-W."/>
            <person name="Kim D.-U."/>
        </authorList>
    </citation>
    <scope>NUCLEOTIDE SEQUENCE [LARGE SCALE GENOMIC DNA]</scope>
    <source>
        <strain evidence="2">dW9</strain>
    </source>
</reference>
<gene>
    <name evidence="1" type="ORF">O9H85_32430</name>
</gene>
<dbReference type="RefSeq" id="WP_269885516.1">
    <property type="nucleotide sequence ID" value="NZ_JAQAGZ010000030.1"/>
</dbReference>
<comment type="caution">
    <text evidence="1">The sequence shown here is derived from an EMBL/GenBank/DDBJ whole genome shotgun (WGS) entry which is preliminary data.</text>
</comment>
<dbReference type="EMBL" id="JAQAGZ010000030">
    <property type="protein sequence ID" value="MCZ8516982.1"/>
    <property type="molecule type" value="Genomic_DNA"/>
</dbReference>
<protein>
    <submittedName>
        <fullName evidence="1">Uncharacterized protein</fullName>
    </submittedName>
</protein>